<feature type="compositionally biased region" description="Basic and acidic residues" evidence="1">
    <location>
        <begin position="102"/>
        <end position="112"/>
    </location>
</feature>
<feature type="region of interest" description="Disordered" evidence="1">
    <location>
        <begin position="70"/>
        <end position="112"/>
    </location>
</feature>
<dbReference type="EMBL" id="KZ502442">
    <property type="protein sequence ID" value="PKU78947.1"/>
    <property type="molecule type" value="Genomic_DNA"/>
</dbReference>
<feature type="compositionally biased region" description="Polar residues" evidence="1">
    <location>
        <begin position="83"/>
        <end position="101"/>
    </location>
</feature>
<reference evidence="2 3" key="2">
    <citation type="journal article" date="2017" name="Nature">
        <title>The Apostasia genome and the evolution of orchids.</title>
        <authorList>
            <person name="Zhang G.Q."/>
            <person name="Liu K.W."/>
            <person name="Li Z."/>
            <person name="Lohaus R."/>
            <person name="Hsiao Y.Y."/>
            <person name="Niu S.C."/>
            <person name="Wang J.Y."/>
            <person name="Lin Y.C."/>
            <person name="Xu Q."/>
            <person name="Chen L.J."/>
            <person name="Yoshida K."/>
            <person name="Fujiwara S."/>
            <person name="Wang Z.W."/>
            <person name="Zhang Y.Q."/>
            <person name="Mitsuda N."/>
            <person name="Wang M."/>
            <person name="Liu G.H."/>
            <person name="Pecoraro L."/>
            <person name="Huang H.X."/>
            <person name="Xiao X.J."/>
            <person name="Lin M."/>
            <person name="Wu X.Y."/>
            <person name="Wu W.L."/>
            <person name="Chen Y.Y."/>
            <person name="Chang S.B."/>
            <person name="Sakamoto S."/>
            <person name="Ohme-Takagi M."/>
            <person name="Yagi M."/>
            <person name="Zeng S.J."/>
            <person name="Shen C.Y."/>
            <person name="Yeh C.M."/>
            <person name="Luo Y.B."/>
            <person name="Tsai W.C."/>
            <person name="Van de Peer Y."/>
            <person name="Liu Z.J."/>
        </authorList>
    </citation>
    <scope>NUCLEOTIDE SEQUENCE [LARGE SCALE GENOMIC DNA]</scope>
    <source>
        <tissue evidence="2">The whole plant</tissue>
    </source>
</reference>
<gene>
    <name evidence="2" type="ORF">MA16_Dca000291</name>
</gene>
<organism evidence="2 3">
    <name type="scientific">Dendrobium catenatum</name>
    <dbReference type="NCBI Taxonomy" id="906689"/>
    <lineage>
        <taxon>Eukaryota</taxon>
        <taxon>Viridiplantae</taxon>
        <taxon>Streptophyta</taxon>
        <taxon>Embryophyta</taxon>
        <taxon>Tracheophyta</taxon>
        <taxon>Spermatophyta</taxon>
        <taxon>Magnoliopsida</taxon>
        <taxon>Liliopsida</taxon>
        <taxon>Asparagales</taxon>
        <taxon>Orchidaceae</taxon>
        <taxon>Epidendroideae</taxon>
        <taxon>Malaxideae</taxon>
        <taxon>Dendrobiinae</taxon>
        <taxon>Dendrobium</taxon>
    </lineage>
</organism>
<accession>A0A2I0WTG4</accession>
<evidence type="ECO:0000313" key="3">
    <source>
        <dbReference type="Proteomes" id="UP000233837"/>
    </source>
</evidence>
<sequence length="112" mass="12417">MNGGISPTNLTRADGMSLQGGGLIDGRGHEWWDLPYKPHKGINGVTSTGNCDSPVTLNFYSWTSFPFPEPENHAENKDELQHLSKTSNLQTKSSESTSNISDKIRTEIRIRN</sequence>
<name>A0A2I0WTG4_9ASPA</name>
<dbReference type="AlphaFoldDB" id="A0A2I0WTG4"/>
<dbReference type="InterPro" id="IPR011050">
    <property type="entry name" value="Pectin_lyase_fold/virulence"/>
</dbReference>
<evidence type="ECO:0000313" key="2">
    <source>
        <dbReference type="EMBL" id="PKU78947.1"/>
    </source>
</evidence>
<dbReference type="SUPFAM" id="SSF51126">
    <property type="entry name" value="Pectin lyase-like"/>
    <property type="match status" value="1"/>
</dbReference>
<keyword evidence="3" id="KW-1185">Reference proteome</keyword>
<protein>
    <submittedName>
        <fullName evidence="2">Polygalacturonase</fullName>
    </submittedName>
</protein>
<dbReference type="Proteomes" id="UP000233837">
    <property type="component" value="Unassembled WGS sequence"/>
</dbReference>
<reference evidence="2 3" key="1">
    <citation type="journal article" date="2016" name="Sci. Rep.">
        <title>The Dendrobium catenatum Lindl. genome sequence provides insights into polysaccharide synthase, floral development and adaptive evolution.</title>
        <authorList>
            <person name="Zhang G.Q."/>
            <person name="Xu Q."/>
            <person name="Bian C."/>
            <person name="Tsai W.C."/>
            <person name="Yeh C.M."/>
            <person name="Liu K.W."/>
            <person name="Yoshida K."/>
            <person name="Zhang L.S."/>
            <person name="Chang S.B."/>
            <person name="Chen F."/>
            <person name="Shi Y."/>
            <person name="Su Y.Y."/>
            <person name="Zhang Y.Q."/>
            <person name="Chen L.J."/>
            <person name="Yin Y."/>
            <person name="Lin M."/>
            <person name="Huang H."/>
            <person name="Deng H."/>
            <person name="Wang Z.W."/>
            <person name="Zhu S.L."/>
            <person name="Zhao X."/>
            <person name="Deng C."/>
            <person name="Niu S.C."/>
            <person name="Huang J."/>
            <person name="Wang M."/>
            <person name="Liu G.H."/>
            <person name="Yang H.J."/>
            <person name="Xiao X.J."/>
            <person name="Hsiao Y.Y."/>
            <person name="Wu W.L."/>
            <person name="Chen Y.Y."/>
            <person name="Mitsuda N."/>
            <person name="Ohme-Takagi M."/>
            <person name="Luo Y.B."/>
            <person name="Van de Peer Y."/>
            <person name="Liu Z.J."/>
        </authorList>
    </citation>
    <scope>NUCLEOTIDE SEQUENCE [LARGE SCALE GENOMIC DNA]</scope>
    <source>
        <tissue evidence="2">The whole plant</tissue>
    </source>
</reference>
<evidence type="ECO:0000256" key="1">
    <source>
        <dbReference type="SAM" id="MobiDB-lite"/>
    </source>
</evidence>
<proteinExistence type="predicted"/>
<feature type="compositionally biased region" description="Basic and acidic residues" evidence="1">
    <location>
        <begin position="70"/>
        <end position="82"/>
    </location>
</feature>